<evidence type="ECO:0000256" key="1">
    <source>
        <dbReference type="ARBA" id="ARBA00022679"/>
    </source>
</evidence>
<name>A0A9P6QCL6_9FUNG</name>
<feature type="region of interest" description="Disordered" evidence="2">
    <location>
        <begin position="1400"/>
        <end position="1424"/>
    </location>
</feature>
<protein>
    <submittedName>
        <fullName evidence="3">Uncharacterized protein</fullName>
    </submittedName>
</protein>
<comment type="caution">
    <text evidence="3">The sequence shown here is derived from an EMBL/GenBank/DDBJ whole genome shotgun (WGS) entry which is preliminary data.</text>
</comment>
<dbReference type="EMBL" id="JAAAJB010000128">
    <property type="protein sequence ID" value="KAG0264879.1"/>
    <property type="molecule type" value="Genomic_DNA"/>
</dbReference>
<dbReference type="InterPro" id="IPR023213">
    <property type="entry name" value="CAT-like_dom_sf"/>
</dbReference>
<feature type="region of interest" description="Disordered" evidence="2">
    <location>
        <begin position="1"/>
        <end position="82"/>
    </location>
</feature>
<sequence length="1424" mass="156203">MVVDRRTSENPVQQQSTTVKRAMATLEKGDDDYLETGSEGCGDHASKKTRLSSSEPEALERRSEAPSSNGDEQIEGELECDCPSCRRVVERTGRDFKLQNIIAAFLQKRPDLAREEEDDDGTSSDGSNIIRRRRRHRHINDDDEEDGDNDDDDGDEEEDDDDGDELDGADINGFPRWVNQRPTECPCCDPNNVHGYACPDNVRLAPLPRPVTYAAYLQRRTMHPGHTQCRGCQDLLPIIDDPTKQDIADKFRCKMCHIPSCGCTTKSVESHIRSNRPVLGFLNPAEDRILNDYLTARGIMPATVWQQIKAGMDNNTFYYLGPPPPVAAGAQPGRAHSRASAPAPSSNSLSSSTTDTPQTVSDLAPQSTSPPSSSLSTLVTSTTQDPVTVLTTADNGNSGATASDGTSHVLSAAQPSATAPPPPQPTTGQRRGITVTSSDLLCFQCETDFFRHGPIYQWRKNIDPAQLPPRVISRSNCWYGRGCRTQHNPLNPGHAERLNHICGMFISEGPIPYAEEGICADVLCFRCTLSVDRTALTNTMKTPPQYRPFTPMSLARSPAELERIGLHASPMQSHAGASIASPTASSSRSFQSQHSSSATARSPTTPANGAVPVGRSPTSTRLRYRHWLKPLTPTPLDSDAENDEDDALDTLMPSQLQHESHEQQQHFATGHRSKHDKELSPTERPQSVQQPLTTVPQTGSQLPRIPASASASASFPAPAHGLASASAPAKETHRPRFRRVELSSLDVIRPRIFTRLLYFYENNTHQHQHQGTTLKEKDKGKQKQGQPAEQSTNGPTENVYHKPSPASSPAVSPGRRNRQKSAVLHDQHHATQFMDPMLLQASLALVLSDFYPLAGRLVTDDSHRRASLDASSSGSSKRPYIECNDQGVLFAVADCSFSLDQIRQGNFQDKSLPRHLHPVGLYPAALRNPPLLAIQVTYTQDGSLILGIAADSMVMDGSSLVSFMEAWSKTTRGKDYSHFPSLDRSLLVRPKDPSANATYRHHHVTHAPPPPIMFDNGLASVDPEAILDESSSETEDDEQHRHAEAMGEKQEEGDEKEEKMQLLDDINGEKQDDVQEGDEKADKDETEKIKDRPVAGNNQSFQSAATSSSRQPNSATPLTSETCQTLLHHQELLDNDREDVLEATHELEGAQLRMLHFTPRQLDQIKKLASEQNIAAAACAADDKEISDKWVSTGDALMAYLWKLTTISRRMEPECKMMCSILMDVRHRLQPRLAEGFIGNALLSVVVQMPVHSLLTTPLSLPSRLIRDELLLQTPEQIDSAMTWIEQQEDPQLIETTSGNTFGQDFSVWSFRKLAFYSADFGQGPPHKVRIGRGGFGGGEGMCVMMDSGPPPLFFGGGGVTKGGTGAPPTGVDVYLGLQGEHLEDFEKVHDEFMASLVPQGAGSRGEGLSSPRSNPEGAEWEII</sequence>
<dbReference type="Proteomes" id="UP000807716">
    <property type="component" value="Unassembled WGS sequence"/>
</dbReference>
<feature type="compositionally biased region" description="Low complexity" evidence="2">
    <location>
        <begin position="328"/>
        <end position="357"/>
    </location>
</feature>
<feature type="compositionally biased region" description="Polar residues" evidence="2">
    <location>
        <begin position="1096"/>
        <end position="1120"/>
    </location>
</feature>
<evidence type="ECO:0000256" key="2">
    <source>
        <dbReference type="SAM" id="MobiDB-lite"/>
    </source>
</evidence>
<accession>A0A9P6QCL6</accession>
<gene>
    <name evidence="3" type="ORF">DFQ27_000939</name>
</gene>
<evidence type="ECO:0000313" key="3">
    <source>
        <dbReference type="EMBL" id="KAG0264879.1"/>
    </source>
</evidence>
<reference evidence="3" key="1">
    <citation type="journal article" date="2020" name="Fungal Divers.">
        <title>Resolving the Mortierellaceae phylogeny through synthesis of multi-gene phylogenetics and phylogenomics.</title>
        <authorList>
            <person name="Vandepol N."/>
            <person name="Liber J."/>
            <person name="Desiro A."/>
            <person name="Na H."/>
            <person name="Kennedy M."/>
            <person name="Barry K."/>
            <person name="Grigoriev I.V."/>
            <person name="Miller A.N."/>
            <person name="O'Donnell K."/>
            <person name="Stajich J.E."/>
            <person name="Bonito G."/>
        </authorList>
    </citation>
    <scope>NUCLEOTIDE SEQUENCE</scope>
    <source>
        <strain evidence="3">BC1065</strain>
    </source>
</reference>
<organism evidence="3 4">
    <name type="scientific">Actinomortierella ambigua</name>
    <dbReference type="NCBI Taxonomy" id="1343610"/>
    <lineage>
        <taxon>Eukaryota</taxon>
        <taxon>Fungi</taxon>
        <taxon>Fungi incertae sedis</taxon>
        <taxon>Mucoromycota</taxon>
        <taxon>Mortierellomycotina</taxon>
        <taxon>Mortierellomycetes</taxon>
        <taxon>Mortierellales</taxon>
        <taxon>Mortierellaceae</taxon>
        <taxon>Actinomortierella</taxon>
    </lineage>
</organism>
<feature type="region of interest" description="Disordered" evidence="2">
    <location>
        <begin position="328"/>
        <end position="381"/>
    </location>
</feature>
<keyword evidence="4" id="KW-1185">Reference proteome</keyword>
<keyword evidence="1" id="KW-0808">Transferase</keyword>
<feature type="compositionally biased region" description="Basic and acidic residues" evidence="2">
    <location>
        <begin position="1038"/>
        <end position="1093"/>
    </location>
</feature>
<dbReference type="GO" id="GO:0016747">
    <property type="term" value="F:acyltransferase activity, transferring groups other than amino-acyl groups"/>
    <property type="evidence" value="ECO:0007669"/>
    <property type="project" value="TreeGrafter"/>
</dbReference>
<evidence type="ECO:0000313" key="4">
    <source>
        <dbReference type="Proteomes" id="UP000807716"/>
    </source>
</evidence>
<feature type="compositionally biased region" description="Low complexity" evidence="2">
    <location>
        <begin position="803"/>
        <end position="813"/>
    </location>
</feature>
<feature type="compositionally biased region" description="Polar residues" evidence="2">
    <location>
        <begin position="9"/>
        <end position="19"/>
    </location>
</feature>
<feature type="compositionally biased region" description="Acidic residues" evidence="2">
    <location>
        <begin position="141"/>
        <end position="168"/>
    </location>
</feature>
<dbReference type="PANTHER" id="PTHR31642">
    <property type="entry name" value="TRICHOTHECENE 3-O-ACETYLTRANSFERASE"/>
    <property type="match status" value="1"/>
</dbReference>
<dbReference type="InterPro" id="IPR050317">
    <property type="entry name" value="Plant_Fungal_Acyltransferase"/>
</dbReference>
<feature type="region of interest" description="Disordered" evidence="2">
    <location>
        <begin position="412"/>
        <end position="432"/>
    </location>
</feature>
<feature type="compositionally biased region" description="Polar residues" evidence="2">
    <location>
        <begin position="787"/>
        <end position="796"/>
    </location>
</feature>
<feature type="compositionally biased region" description="Acidic residues" evidence="2">
    <location>
        <begin position="638"/>
        <end position="648"/>
    </location>
</feature>
<feature type="compositionally biased region" description="Low complexity" evidence="2">
    <location>
        <begin position="367"/>
        <end position="381"/>
    </location>
</feature>
<dbReference type="Pfam" id="PF02458">
    <property type="entry name" value="Transferase"/>
    <property type="match status" value="2"/>
</dbReference>
<feature type="compositionally biased region" description="Polar residues" evidence="2">
    <location>
        <begin position="683"/>
        <end position="701"/>
    </location>
</feature>
<proteinExistence type="predicted"/>
<feature type="region of interest" description="Disordered" evidence="2">
    <location>
        <begin position="136"/>
        <end position="175"/>
    </location>
</feature>
<feature type="compositionally biased region" description="Low complexity" evidence="2">
    <location>
        <begin position="706"/>
        <end position="719"/>
    </location>
</feature>
<feature type="region of interest" description="Disordered" evidence="2">
    <location>
        <begin position="997"/>
        <end position="1120"/>
    </location>
</feature>
<dbReference type="Gene3D" id="3.30.559.10">
    <property type="entry name" value="Chloramphenicol acetyltransferase-like domain"/>
    <property type="match status" value="2"/>
</dbReference>
<feature type="compositionally biased region" description="Acidic residues" evidence="2">
    <location>
        <begin position="1025"/>
        <end position="1037"/>
    </location>
</feature>
<feature type="region of interest" description="Disordered" evidence="2">
    <location>
        <begin position="768"/>
        <end position="825"/>
    </location>
</feature>
<dbReference type="OrthoDB" id="671439at2759"/>
<dbReference type="PANTHER" id="PTHR31642:SF310">
    <property type="entry name" value="FATTY ALCOHOL:CAFFEOYL-COA ACYLTRANSFERASE"/>
    <property type="match status" value="1"/>
</dbReference>
<feature type="region of interest" description="Disordered" evidence="2">
    <location>
        <begin position="571"/>
        <end position="735"/>
    </location>
</feature>
<feature type="compositionally biased region" description="Low complexity" evidence="2">
    <location>
        <begin position="575"/>
        <end position="607"/>
    </location>
</feature>